<dbReference type="AlphaFoldDB" id="A0AAN4URA3"/>
<evidence type="ECO:0000313" key="5">
    <source>
        <dbReference type="Proteomes" id="UP000199541"/>
    </source>
</evidence>
<feature type="compositionally biased region" description="Pro residues" evidence="1">
    <location>
        <begin position="150"/>
        <end position="162"/>
    </location>
</feature>
<reference evidence="3" key="1">
    <citation type="journal article" date="2014" name="Int. J. Syst. Evol. Microbiol.">
        <title>Complete genome sequence of Corynebacterium casei LMG S-19264T (=DSM 44701T), isolated from a smear-ripened cheese.</title>
        <authorList>
            <consortium name="US DOE Joint Genome Institute (JGI-PGF)"/>
            <person name="Walter F."/>
            <person name="Albersmeier A."/>
            <person name="Kalinowski J."/>
            <person name="Ruckert C."/>
        </authorList>
    </citation>
    <scope>NUCLEOTIDE SEQUENCE</scope>
    <source>
        <strain evidence="3">CGMCC 1.10859</strain>
    </source>
</reference>
<gene>
    <name evidence="3" type="ORF">GCM10008024_15520</name>
    <name evidence="4" type="ORF">SAMN05444006_10713</name>
</gene>
<evidence type="ECO:0000313" key="6">
    <source>
        <dbReference type="Proteomes" id="UP000634647"/>
    </source>
</evidence>
<dbReference type="Gene3D" id="3.10.129.10">
    <property type="entry name" value="Hotdog Thioesterase"/>
    <property type="match status" value="1"/>
</dbReference>
<name>A0AAN4URA3_9RHOB</name>
<accession>A0AAN4URA3</accession>
<protein>
    <submittedName>
        <fullName evidence="4">3-methylfumaryl-CoA hydratase</fullName>
    </submittedName>
</protein>
<dbReference type="InterPro" id="IPR052741">
    <property type="entry name" value="Mitochondrial_HTD2"/>
</dbReference>
<evidence type="ECO:0000256" key="1">
    <source>
        <dbReference type="SAM" id="MobiDB-lite"/>
    </source>
</evidence>
<evidence type="ECO:0000313" key="4">
    <source>
        <dbReference type="EMBL" id="SDW81791.1"/>
    </source>
</evidence>
<evidence type="ECO:0000313" key="3">
    <source>
        <dbReference type="EMBL" id="GHE01160.1"/>
    </source>
</evidence>
<dbReference type="Pfam" id="PF13452">
    <property type="entry name" value="FAS1_DH_region"/>
    <property type="match status" value="1"/>
</dbReference>
<dbReference type="EMBL" id="FNOB01000007">
    <property type="protein sequence ID" value="SDW81791.1"/>
    <property type="molecule type" value="Genomic_DNA"/>
</dbReference>
<organism evidence="3 6">
    <name type="scientific">Allgaiera indica</name>
    <dbReference type="NCBI Taxonomy" id="765699"/>
    <lineage>
        <taxon>Bacteria</taxon>
        <taxon>Pseudomonadati</taxon>
        <taxon>Pseudomonadota</taxon>
        <taxon>Alphaproteobacteria</taxon>
        <taxon>Rhodobacterales</taxon>
        <taxon>Paracoccaceae</taxon>
        <taxon>Allgaiera</taxon>
    </lineage>
</organism>
<sequence>MGGGMDDLNDWLGRKREAHDLVTERLAREYRVTTEAIRGGHDLMPGLHWCLAPEIYPARDLGRDGHPKLGLFLPAPGLPRRMWAGGRIAYHGALAVGCDVTRRTEITDISFKQGRSGRLAFVALTHRYEVAGKTRIEERHDIVYRGDPGPGAPPPPAPPKAAPWPGAEAVQVTPDATLLLRYSAASFNGHRIHYDLPYATGVEGYGGLVVHGPLQATWMQVLATHLLGRLPTEFTYRGLTPLICDRPAAVEARADAEGLELRVRDLGADAVTMQARAR</sequence>
<feature type="domain" description="FAS1-like dehydratase" evidence="2">
    <location>
        <begin position="46"/>
        <end position="131"/>
    </location>
</feature>
<dbReference type="Proteomes" id="UP000199541">
    <property type="component" value="Unassembled WGS sequence"/>
</dbReference>
<dbReference type="SUPFAM" id="SSF54637">
    <property type="entry name" value="Thioesterase/thiol ester dehydrase-isomerase"/>
    <property type="match status" value="1"/>
</dbReference>
<dbReference type="Proteomes" id="UP000634647">
    <property type="component" value="Unassembled WGS sequence"/>
</dbReference>
<proteinExistence type="predicted"/>
<reference evidence="3" key="3">
    <citation type="submission" date="2023-06" db="EMBL/GenBank/DDBJ databases">
        <authorList>
            <person name="Sun Q."/>
            <person name="Zhou Y."/>
        </authorList>
    </citation>
    <scope>NUCLEOTIDE SEQUENCE</scope>
    <source>
        <strain evidence="3">CGMCC 1.10859</strain>
    </source>
</reference>
<feature type="region of interest" description="Disordered" evidence="1">
    <location>
        <begin position="146"/>
        <end position="165"/>
    </location>
</feature>
<dbReference type="EMBL" id="BNAB01000006">
    <property type="protein sequence ID" value="GHE01160.1"/>
    <property type="molecule type" value="Genomic_DNA"/>
</dbReference>
<keyword evidence="5" id="KW-1185">Reference proteome</keyword>
<dbReference type="InterPro" id="IPR029069">
    <property type="entry name" value="HotDog_dom_sf"/>
</dbReference>
<dbReference type="GO" id="GO:0019171">
    <property type="term" value="F:(3R)-hydroxyacyl-[acyl-carrier-protein] dehydratase activity"/>
    <property type="evidence" value="ECO:0007669"/>
    <property type="project" value="TreeGrafter"/>
</dbReference>
<dbReference type="InterPro" id="IPR039569">
    <property type="entry name" value="FAS1-like_DH_region"/>
</dbReference>
<reference evidence="4 5" key="2">
    <citation type="submission" date="2016-10" db="EMBL/GenBank/DDBJ databases">
        <authorList>
            <person name="Varghese N."/>
            <person name="Submissions S."/>
        </authorList>
    </citation>
    <scope>NUCLEOTIDE SEQUENCE [LARGE SCALE GENOMIC DNA]</scope>
    <source>
        <strain evidence="4 5">DSM 24802</strain>
    </source>
</reference>
<comment type="caution">
    <text evidence="3">The sequence shown here is derived from an EMBL/GenBank/DDBJ whole genome shotgun (WGS) entry which is preliminary data.</text>
</comment>
<evidence type="ECO:0000259" key="2">
    <source>
        <dbReference type="Pfam" id="PF13452"/>
    </source>
</evidence>
<dbReference type="PANTHER" id="PTHR28152">
    <property type="entry name" value="HYDROXYACYL-THIOESTER DEHYDRATASE TYPE 2, MITOCHONDRIAL"/>
    <property type="match status" value="1"/>
</dbReference>
<dbReference type="PANTHER" id="PTHR28152:SF1">
    <property type="entry name" value="HYDROXYACYL-THIOESTER DEHYDRATASE TYPE 2, MITOCHONDRIAL"/>
    <property type="match status" value="1"/>
</dbReference>